<reference evidence="2" key="1">
    <citation type="journal article" date="2021" name="Nat. Commun.">
        <title>Genomic analyses provide insights into spinach domestication and the genetic basis of agronomic traits.</title>
        <authorList>
            <person name="Cai X."/>
            <person name="Sun X."/>
            <person name="Xu C."/>
            <person name="Sun H."/>
            <person name="Wang X."/>
            <person name="Ge C."/>
            <person name="Zhang Z."/>
            <person name="Wang Q."/>
            <person name="Fei Z."/>
            <person name="Jiao C."/>
            <person name="Wang Q."/>
        </authorList>
    </citation>
    <scope>NUCLEOTIDE SEQUENCE [LARGE SCALE GENOMIC DNA]</scope>
    <source>
        <strain evidence="2">cv. Varoflay</strain>
    </source>
</reference>
<reference evidence="3" key="2">
    <citation type="submission" date="2025-08" db="UniProtKB">
        <authorList>
            <consortium name="RefSeq"/>
        </authorList>
    </citation>
    <scope>IDENTIFICATION</scope>
    <source>
        <tissue evidence="3">Leaf</tissue>
    </source>
</reference>
<accession>A0ABM3RIZ8</accession>
<keyword evidence="2" id="KW-1185">Reference proteome</keyword>
<protein>
    <submittedName>
        <fullName evidence="3">Uncharacterized protein</fullName>
    </submittedName>
</protein>
<dbReference type="Proteomes" id="UP000813463">
    <property type="component" value="Chromosome 3"/>
</dbReference>
<feature type="compositionally biased region" description="Basic and acidic residues" evidence="1">
    <location>
        <begin position="88"/>
        <end position="108"/>
    </location>
</feature>
<evidence type="ECO:0000256" key="1">
    <source>
        <dbReference type="SAM" id="MobiDB-lite"/>
    </source>
</evidence>
<proteinExistence type="predicted"/>
<sequence>MALQDKTLQLEEEVDHEKIPHADRILRYENSDGEDVVETIPVASHSHRRSYDAVPEHYAAAPRVRVRRWMLLLDSWKRHCAKLTRKLSGRDREERRRDRRGSVDREPQGETSLRQEGPGLELGQGSGAGAHQRHSDAERGASPFVHVGPTRHSFGGAGSSRPFVSSPGYYFGGSGPQP</sequence>
<evidence type="ECO:0000313" key="3">
    <source>
        <dbReference type="RefSeq" id="XP_056695583.1"/>
    </source>
</evidence>
<dbReference type="GeneID" id="130470044"/>
<dbReference type="RefSeq" id="XP_056695583.1">
    <property type="nucleotide sequence ID" value="XM_056839605.1"/>
</dbReference>
<gene>
    <name evidence="3" type="primary">LOC130470044</name>
</gene>
<organism evidence="2 3">
    <name type="scientific">Spinacia oleracea</name>
    <name type="common">Spinach</name>
    <dbReference type="NCBI Taxonomy" id="3562"/>
    <lineage>
        <taxon>Eukaryota</taxon>
        <taxon>Viridiplantae</taxon>
        <taxon>Streptophyta</taxon>
        <taxon>Embryophyta</taxon>
        <taxon>Tracheophyta</taxon>
        <taxon>Spermatophyta</taxon>
        <taxon>Magnoliopsida</taxon>
        <taxon>eudicotyledons</taxon>
        <taxon>Gunneridae</taxon>
        <taxon>Pentapetalae</taxon>
        <taxon>Caryophyllales</taxon>
        <taxon>Chenopodiaceae</taxon>
        <taxon>Chenopodioideae</taxon>
        <taxon>Anserineae</taxon>
        <taxon>Spinacia</taxon>
    </lineage>
</organism>
<name>A0ABM3RIZ8_SPIOL</name>
<evidence type="ECO:0000313" key="2">
    <source>
        <dbReference type="Proteomes" id="UP000813463"/>
    </source>
</evidence>
<feature type="region of interest" description="Disordered" evidence="1">
    <location>
        <begin position="83"/>
        <end position="178"/>
    </location>
</feature>